<organism evidence="5 6">
    <name type="scientific">Deinococcus cavernae</name>
    <dbReference type="NCBI Taxonomy" id="2320857"/>
    <lineage>
        <taxon>Bacteria</taxon>
        <taxon>Thermotogati</taxon>
        <taxon>Deinococcota</taxon>
        <taxon>Deinococci</taxon>
        <taxon>Deinococcales</taxon>
        <taxon>Deinococcaceae</taxon>
        <taxon>Deinococcus</taxon>
    </lineage>
</organism>
<evidence type="ECO:0000313" key="6">
    <source>
        <dbReference type="Proteomes" id="UP000286287"/>
    </source>
</evidence>
<accession>A0A418V566</accession>
<dbReference type="PANTHER" id="PTHR21089:SF1">
    <property type="entry name" value="BIFUNCTIONAL 3-DEHYDROQUINATE DEHYDRATASE_SHIKIMATE DEHYDROGENASE, CHLOROPLASTIC"/>
    <property type="match status" value="1"/>
</dbReference>
<dbReference type="GO" id="GO:0019632">
    <property type="term" value="P:shikimate metabolic process"/>
    <property type="evidence" value="ECO:0007669"/>
    <property type="project" value="TreeGrafter"/>
</dbReference>
<gene>
    <name evidence="5" type="ORF">D3875_06040</name>
</gene>
<dbReference type="Gene3D" id="3.40.50.10860">
    <property type="entry name" value="Leucine Dehydrogenase, chain A, domain 1"/>
    <property type="match status" value="1"/>
</dbReference>
<dbReference type="SUPFAM" id="SSF51735">
    <property type="entry name" value="NAD(P)-binding Rossmann-fold domains"/>
    <property type="match status" value="1"/>
</dbReference>
<protein>
    <submittedName>
        <fullName evidence="5">Shikimate dehydrogenase</fullName>
    </submittedName>
</protein>
<proteinExistence type="predicted"/>
<dbReference type="Pfam" id="PF18317">
    <property type="entry name" value="SDH_C"/>
    <property type="match status" value="1"/>
</dbReference>
<keyword evidence="2" id="KW-0057">Aromatic amino acid biosynthesis</keyword>
<keyword evidence="2" id="KW-0028">Amino-acid biosynthesis</keyword>
<dbReference type="SUPFAM" id="SSF53223">
    <property type="entry name" value="Aminoacid dehydrogenase-like, N-terminal domain"/>
    <property type="match status" value="1"/>
</dbReference>
<dbReference type="PANTHER" id="PTHR21089">
    <property type="entry name" value="SHIKIMATE DEHYDROGENASE"/>
    <property type="match status" value="1"/>
</dbReference>
<dbReference type="GO" id="GO:0005829">
    <property type="term" value="C:cytosol"/>
    <property type="evidence" value="ECO:0007669"/>
    <property type="project" value="TreeGrafter"/>
</dbReference>
<evidence type="ECO:0000256" key="2">
    <source>
        <dbReference type="ARBA" id="ARBA00023141"/>
    </source>
</evidence>
<dbReference type="InterPro" id="IPR046346">
    <property type="entry name" value="Aminoacid_DH-like_N_sf"/>
</dbReference>
<comment type="caution">
    <text evidence="5">The sequence shown here is derived from an EMBL/GenBank/DDBJ whole genome shotgun (WGS) entry which is preliminary data.</text>
</comment>
<evidence type="ECO:0000256" key="1">
    <source>
        <dbReference type="ARBA" id="ARBA00004871"/>
    </source>
</evidence>
<evidence type="ECO:0000259" key="4">
    <source>
        <dbReference type="Pfam" id="PF18317"/>
    </source>
</evidence>
<comment type="pathway">
    <text evidence="1">Metabolic intermediate biosynthesis; chorismate biosynthesis; chorismate from D-erythrose 4-phosphate and phosphoenolpyruvate: step 4/7.</text>
</comment>
<keyword evidence="6" id="KW-1185">Reference proteome</keyword>
<dbReference type="InterPro" id="IPR022893">
    <property type="entry name" value="Shikimate_DH_fam"/>
</dbReference>
<dbReference type="OrthoDB" id="9792692at2"/>
<dbReference type="GO" id="GO:0004764">
    <property type="term" value="F:shikimate 3-dehydrogenase (NADP+) activity"/>
    <property type="evidence" value="ECO:0007669"/>
    <property type="project" value="InterPro"/>
</dbReference>
<dbReference type="Pfam" id="PF08501">
    <property type="entry name" value="Shikimate_dh_N"/>
    <property type="match status" value="1"/>
</dbReference>
<evidence type="ECO:0000259" key="3">
    <source>
        <dbReference type="Pfam" id="PF08501"/>
    </source>
</evidence>
<dbReference type="AlphaFoldDB" id="A0A418V566"/>
<name>A0A418V566_9DEIO</name>
<dbReference type="GO" id="GO:0009073">
    <property type="term" value="P:aromatic amino acid family biosynthetic process"/>
    <property type="evidence" value="ECO:0007669"/>
    <property type="project" value="UniProtKB-KW"/>
</dbReference>
<reference evidence="5 6" key="1">
    <citation type="submission" date="2018-09" db="EMBL/GenBank/DDBJ databases">
        <authorList>
            <person name="Zhu H."/>
        </authorList>
    </citation>
    <scope>NUCLEOTIDE SEQUENCE [LARGE SCALE GENOMIC DNA]</scope>
    <source>
        <strain evidence="5 6">K2S05-167</strain>
    </source>
</reference>
<dbReference type="Gene3D" id="3.40.50.720">
    <property type="entry name" value="NAD(P)-binding Rossmann-like Domain"/>
    <property type="match status" value="1"/>
</dbReference>
<sequence length="264" mass="27936">MHRAAFGWAGLRGEYIAERIPAPELPARLAALRRDPAALGANLSLPHKESALPLLDSLSDAARQIGAVNTVVRRGSELHGENTDAPGLLAALLDAGFASLGGPVVVLGAGGAARAAVYTALISLEREVYVVNRSRARAEELAAAWFIPQADVQVRDVQVQAATLAEVPWSQISLIINCTSAGLDDPQGTPLPDFDFRCCPQAGVYDMVYRPAETRLLREARAAGLAAHNGLGMLAHQARLAFQAWTRVDVPAQVFLQALGGAQP</sequence>
<evidence type="ECO:0000313" key="5">
    <source>
        <dbReference type="EMBL" id="RJF71197.1"/>
    </source>
</evidence>
<dbReference type="CDD" id="cd01065">
    <property type="entry name" value="NAD_bind_Shikimate_DH"/>
    <property type="match status" value="1"/>
</dbReference>
<dbReference type="EMBL" id="QYUJ01000014">
    <property type="protein sequence ID" value="RJF71197.1"/>
    <property type="molecule type" value="Genomic_DNA"/>
</dbReference>
<dbReference type="InterPro" id="IPR036291">
    <property type="entry name" value="NAD(P)-bd_dom_sf"/>
</dbReference>
<dbReference type="GO" id="GO:0009423">
    <property type="term" value="P:chorismate biosynthetic process"/>
    <property type="evidence" value="ECO:0007669"/>
    <property type="project" value="TreeGrafter"/>
</dbReference>
<dbReference type="GO" id="GO:0050661">
    <property type="term" value="F:NADP binding"/>
    <property type="evidence" value="ECO:0007669"/>
    <property type="project" value="TreeGrafter"/>
</dbReference>
<feature type="domain" description="Shikimate dehydrogenase substrate binding N-terminal" evidence="3">
    <location>
        <begin position="1"/>
        <end position="71"/>
    </location>
</feature>
<dbReference type="InterPro" id="IPR041121">
    <property type="entry name" value="SDH_C"/>
</dbReference>
<dbReference type="Proteomes" id="UP000286287">
    <property type="component" value="Unassembled WGS sequence"/>
</dbReference>
<dbReference type="InterPro" id="IPR013708">
    <property type="entry name" value="Shikimate_DH-bd_N"/>
</dbReference>
<feature type="domain" description="SDH C-terminal" evidence="4">
    <location>
        <begin position="230"/>
        <end position="259"/>
    </location>
</feature>